<keyword evidence="2" id="KW-0808">Transferase</keyword>
<dbReference type="InterPro" id="IPR012327">
    <property type="entry name" value="MeTrfase_D12"/>
</dbReference>
<keyword evidence="10" id="KW-1185">Reference proteome</keyword>
<proteinExistence type="predicted"/>
<accession>A0AAI8HMF2</accession>
<organism evidence="9 10">
    <name type="scientific">Bacillus siamensis</name>
    <dbReference type="NCBI Taxonomy" id="659243"/>
    <lineage>
        <taxon>Bacteria</taxon>
        <taxon>Bacillati</taxon>
        <taxon>Bacillota</taxon>
        <taxon>Bacilli</taxon>
        <taxon>Bacillales</taxon>
        <taxon>Bacillaceae</taxon>
        <taxon>Bacillus</taxon>
        <taxon>Bacillus amyloliquefaciens group</taxon>
    </lineage>
</organism>
<evidence type="ECO:0000313" key="6">
    <source>
        <dbReference type="EMBL" id="AUJ76678.1"/>
    </source>
</evidence>
<protein>
    <submittedName>
        <fullName evidence="9">DNA methyltransferase</fullName>
    </submittedName>
</protein>
<feature type="binding site" evidence="4">
    <location>
        <position position="53"/>
    </location>
    <ligand>
        <name>S-adenosyl-L-methionine</name>
        <dbReference type="ChEBI" id="CHEBI:59789"/>
    </ligand>
</feature>
<dbReference type="Gene3D" id="3.40.50.150">
    <property type="entry name" value="Vaccinia Virus protein VP39"/>
    <property type="match status" value="2"/>
</dbReference>
<dbReference type="EMBL" id="CP025001">
    <property type="protein sequence ID" value="AUJ76678.1"/>
    <property type="molecule type" value="Genomic_DNA"/>
</dbReference>
<reference evidence="9 10" key="1">
    <citation type="submission" date="2017-11" db="EMBL/GenBank/DDBJ databases">
        <title>Genome sequence and genome mining of multiple bioactive secondary metabolites from a deep sea-derived Bacillus siamensis SCSIO 05746.</title>
        <authorList>
            <person name="Pan H.-Q."/>
            <person name="Ju J.-H."/>
        </authorList>
    </citation>
    <scope>NUCLEOTIDE SEQUENCE [LARGE SCALE GENOMIC DNA]</scope>
    <source>
        <strain evidence="9 10">SCSIO 05746</strain>
    </source>
</reference>
<evidence type="ECO:0000313" key="7">
    <source>
        <dbReference type="EMBL" id="AUJ76729.1"/>
    </source>
</evidence>
<dbReference type="PANTHER" id="PTHR30481:SF4">
    <property type="entry name" value="SITE-SPECIFIC DNA-METHYLTRANSFERASE (ADENINE-SPECIFIC)"/>
    <property type="match status" value="1"/>
</dbReference>
<dbReference type="GO" id="GO:0032259">
    <property type="term" value="P:methylation"/>
    <property type="evidence" value="ECO:0007669"/>
    <property type="project" value="UniProtKB-KW"/>
</dbReference>
<dbReference type="Pfam" id="PF02086">
    <property type="entry name" value="MethyltransfD12"/>
    <property type="match status" value="1"/>
</dbReference>
<keyword evidence="1 9" id="KW-0489">Methyltransferase</keyword>
<dbReference type="GO" id="GO:0009007">
    <property type="term" value="F:site-specific DNA-methyltransferase (adenine-specific) activity"/>
    <property type="evidence" value="ECO:0007669"/>
    <property type="project" value="UniProtKB-EC"/>
</dbReference>
<dbReference type="RefSeq" id="WP_101605421.1">
    <property type="nucleotide sequence ID" value="NZ_CP025001.1"/>
</dbReference>
<dbReference type="REBASE" id="226847">
    <property type="entry name" value="M.Bsi5746ORF7330P"/>
</dbReference>
<dbReference type="GO" id="GO:0043565">
    <property type="term" value="F:sequence-specific DNA binding"/>
    <property type="evidence" value="ECO:0007669"/>
    <property type="project" value="TreeGrafter"/>
</dbReference>
<dbReference type="PRINTS" id="PR00505">
    <property type="entry name" value="D12N6MTFRASE"/>
</dbReference>
<dbReference type="REBASE" id="226843">
    <property type="entry name" value="M.Bsi5746ORF8450P"/>
</dbReference>
<evidence type="ECO:0000256" key="1">
    <source>
        <dbReference type="ARBA" id="ARBA00022603"/>
    </source>
</evidence>
<evidence type="ECO:0000313" key="5">
    <source>
        <dbReference type="EMBL" id="AUJ76627.1"/>
    </source>
</evidence>
<sequence>MARSPLIWFGGKGRYADHIINKMPAHKVYVEPFGGAAHVIANKPQMGHEVYNDIDGHVVNFLMQVRKDPKAMQQACESIPYSRALYEKWKTEDYPQNDFDRAVRWFYMNRSGISKGNAEEVPQTGWRHSTQSGQNPAGGYISACAAFESFANRMKGVMIECKDFRNIIEKYDSPDTLFYVDPPYVGRERFYAGGFTEEDHRELARLLNQVKGKVVLSYYDDPLILEIYPNWESETFSAYKQVVGGSGKSRGAEELLLFNYKITQLSLFDSVARP</sequence>
<evidence type="ECO:0000313" key="10">
    <source>
        <dbReference type="Proteomes" id="UP000234366"/>
    </source>
</evidence>
<dbReference type="EMBL" id="CP025001">
    <property type="protein sequence ID" value="AUJ76831.1"/>
    <property type="molecule type" value="Genomic_DNA"/>
</dbReference>
<dbReference type="SUPFAM" id="SSF53335">
    <property type="entry name" value="S-adenosyl-L-methionine-dependent methyltransferases"/>
    <property type="match status" value="1"/>
</dbReference>
<dbReference type="AlphaFoldDB" id="A0AAI8HMF2"/>
<keyword evidence="3" id="KW-0949">S-adenosyl-L-methionine</keyword>
<dbReference type="InterPro" id="IPR029063">
    <property type="entry name" value="SAM-dependent_MTases_sf"/>
</dbReference>
<evidence type="ECO:0000256" key="4">
    <source>
        <dbReference type="PIRSR" id="PIRSR000398-1"/>
    </source>
</evidence>
<dbReference type="Proteomes" id="UP000234366">
    <property type="component" value="Chromosome"/>
</dbReference>
<dbReference type="PIRSF" id="PIRSF000398">
    <property type="entry name" value="M_m6A_EcoRV"/>
    <property type="match status" value="1"/>
</dbReference>
<dbReference type="REBASE" id="226844">
    <property type="entry name" value="M.Bsi5746ORF8170P"/>
</dbReference>
<dbReference type="GO" id="GO:1904047">
    <property type="term" value="F:S-adenosyl-L-methionine binding"/>
    <property type="evidence" value="ECO:0007669"/>
    <property type="project" value="TreeGrafter"/>
</dbReference>
<evidence type="ECO:0000313" key="9">
    <source>
        <dbReference type="EMBL" id="AUJ76831.1"/>
    </source>
</evidence>
<dbReference type="PANTHER" id="PTHR30481">
    <property type="entry name" value="DNA ADENINE METHYLASE"/>
    <property type="match status" value="1"/>
</dbReference>
<dbReference type="EMBL" id="CP025001">
    <property type="protein sequence ID" value="AUJ76627.1"/>
    <property type="molecule type" value="Genomic_DNA"/>
</dbReference>
<dbReference type="EMBL" id="CP025001">
    <property type="protein sequence ID" value="AUJ76780.1"/>
    <property type="molecule type" value="Genomic_DNA"/>
</dbReference>
<dbReference type="KEGG" id="bsia:CWD84_08170"/>
<gene>
    <name evidence="5" type="ORF">CWD84_07330</name>
    <name evidence="6" type="ORF">CWD84_07610</name>
    <name evidence="7" type="ORF">CWD84_07890</name>
    <name evidence="8" type="ORF">CWD84_08170</name>
    <name evidence="9" type="ORF">CWD84_08450</name>
</gene>
<dbReference type="KEGG" id="bsia:CWD84_07890"/>
<dbReference type="GO" id="GO:0006298">
    <property type="term" value="P:mismatch repair"/>
    <property type="evidence" value="ECO:0007669"/>
    <property type="project" value="TreeGrafter"/>
</dbReference>
<evidence type="ECO:0000256" key="3">
    <source>
        <dbReference type="ARBA" id="ARBA00022691"/>
    </source>
</evidence>
<dbReference type="REBASE" id="226846">
    <property type="entry name" value="M.Bsi5746ORF7610P"/>
</dbReference>
<evidence type="ECO:0000313" key="8">
    <source>
        <dbReference type="EMBL" id="AUJ76780.1"/>
    </source>
</evidence>
<dbReference type="EMBL" id="CP025001">
    <property type="protein sequence ID" value="AUJ76729.1"/>
    <property type="molecule type" value="Genomic_DNA"/>
</dbReference>
<feature type="binding site" evidence="4">
    <location>
        <position position="12"/>
    </location>
    <ligand>
        <name>S-adenosyl-L-methionine</name>
        <dbReference type="ChEBI" id="CHEBI:59789"/>
    </ligand>
</feature>
<dbReference type="InterPro" id="IPR012263">
    <property type="entry name" value="M_m6A_EcoRV"/>
</dbReference>
<dbReference type="KEGG" id="bsia:CWD84_08450"/>
<feature type="binding site" evidence="4">
    <location>
        <position position="8"/>
    </location>
    <ligand>
        <name>S-adenosyl-L-methionine</name>
        <dbReference type="ChEBI" id="CHEBI:59789"/>
    </ligand>
</feature>
<dbReference type="REBASE" id="226845">
    <property type="entry name" value="M.Bsi5746ORF7890P"/>
</dbReference>
<dbReference type="GO" id="GO:0009307">
    <property type="term" value="P:DNA restriction-modification system"/>
    <property type="evidence" value="ECO:0007669"/>
    <property type="project" value="InterPro"/>
</dbReference>
<name>A0AAI8HMF2_9BACI</name>
<dbReference type="KEGG" id="bsia:CWD84_07610"/>
<evidence type="ECO:0000256" key="2">
    <source>
        <dbReference type="ARBA" id="ARBA00022679"/>
    </source>
</evidence>
<dbReference type="KEGG" id="bsia:CWD84_07330"/>
<feature type="binding site" evidence="4">
    <location>
        <position position="181"/>
    </location>
    <ligand>
        <name>S-adenosyl-L-methionine</name>
        <dbReference type="ChEBI" id="CHEBI:59789"/>
    </ligand>
</feature>